<comment type="caution">
    <text evidence="12">The sequence shown here is derived from an EMBL/GenBank/DDBJ whole genome shotgun (WGS) entry which is preliminary data.</text>
</comment>
<dbReference type="GO" id="GO:0005829">
    <property type="term" value="C:cytosol"/>
    <property type="evidence" value="ECO:0007669"/>
    <property type="project" value="UniProtKB-ARBA"/>
</dbReference>
<comment type="pathway">
    <text evidence="2 7">Protein biosynthesis; polypeptide chain elongation.</text>
</comment>
<dbReference type="Pfam" id="PF01132">
    <property type="entry name" value="EFP"/>
    <property type="match status" value="1"/>
</dbReference>
<gene>
    <name evidence="7" type="primary">efp</name>
    <name evidence="12" type="ORF">A2954_05220</name>
</gene>
<evidence type="ECO:0000256" key="6">
    <source>
        <dbReference type="ARBA" id="ARBA00022917"/>
    </source>
</evidence>
<dbReference type="InterPro" id="IPR014722">
    <property type="entry name" value="Rib_uL2_dom2"/>
</dbReference>
<dbReference type="InterPro" id="IPR011768">
    <property type="entry name" value="Transl_elongation_fac_P"/>
</dbReference>
<dbReference type="PANTHER" id="PTHR30053:SF12">
    <property type="entry name" value="ELONGATION FACTOR P (EF-P) FAMILY PROTEIN"/>
    <property type="match status" value="1"/>
</dbReference>
<comment type="similarity">
    <text evidence="3 7 9">Belongs to the elongation factor P family.</text>
</comment>
<dbReference type="EMBL" id="MGAG01000037">
    <property type="protein sequence ID" value="OGK39802.1"/>
    <property type="molecule type" value="Genomic_DNA"/>
</dbReference>
<evidence type="ECO:0000256" key="4">
    <source>
        <dbReference type="ARBA" id="ARBA00022490"/>
    </source>
</evidence>
<dbReference type="Pfam" id="PF09285">
    <property type="entry name" value="Elong-fact-P_C"/>
    <property type="match status" value="1"/>
</dbReference>
<dbReference type="Proteomes" id="UP000177698">
    <property type="component" value="Unassembled WGS sequence"/>
</dbReference>
<dbReference type="GO" id="GO:0003746">
    <property type="term" value="F:translation elongation factor activity"/>
    <property type="evidence" value="ECO:0007669"/>
    <property type="project" value="UniProtKB-UniRule"/>
</dbReference>
<dbReference type="InterPro" id="IPR015365">
    <property type="entry name" value="Elong-fact-P_C"/>
</dbReference>
<dbReference type="PANTHER" id="PTHR30053">
    <property type="entry name" value="ELONGATION FACTOR P"/>
    <property type="match status" value="1"/>
</dbReference>
<evidence type="ECO:0000256" key="5">
    <source>
        <dbReference type="ARBA" id="ARBA00022768"/>
    </source>
</evidence>
<evidence type="ECO:0000256" key="8">
    <source>
        <dbReference type="NCBIfam" id="TIGR00038"/>
    </source>
</evidence>
<dbReference type="Gene3D" id="2.30.30.30">
    <property type="match status" value="1"/>
</dbReference>
<dbReference type="SMART" id="SM00841">
    <property type="entry name" value="Elong-fact-P_C"/>
    <property type="match status" value="1"/>
</dbReference>
<dbReference type="Gene3D" id="2.40.50.140">
    <property type="entry name" value="Nucleic acid-binding proteins"/>
    <property type="match status" value="2"/>
</dbReference>
<protein>
    <recommendedName>
        <fullName evidence="7 8">Elongation factor P</fullName>
        <shortName evidence="7">EF-P</shortName>
    </recommendedName>
</protein>
<dbReference type="SMART" id="SM01185">
    <property type="entry name" value="EFP"/>
    <property type="match status" value="1"/>
</dbReference>
<keyword evidence="6 7" id="KW-0648">Protein biosynthesis</keyword>
<feature type="domain" description="Translation elongation factor P/YeiP central" evidence="11">
    <location>
        <begin position="68"/>
        <end position="122"/>
    </location>
</feature>
<evidence type="ECO:0000256" key="7">
    <source>
        <dbReference type="HAMAP-Rule" id="MF_00141"/>
    </source>
</evidence>
<dbReference type="HAMAP" id="MF_00141">
    <property type="entry name" value="EF_P"/>
    <property type="match status" value="1"/>
</dbReference>
<dbReference type="CDD" id="cd04470">
    <property type="entry name" value="S1_EF-P_repeat_1"/>
    <property type="match status" value="1"/>
</dbReference>
<dbReference type="FunFam" id="2.40.50.140:FF:000004">
    <property type="entry name" value="Elongation factor P"/>
    <property type="match status" value="1"/>
</dbReference>
<sequence>MKTSAGSLKKGDFLFYQGEIWQIQKADFYSPGKGSALMKTKIKNLITGKNIDYTLKTAETAETIDVESIELQYLYKDAENLHFMDERTYQQYTIPASIVGRATDFMLEGNKYFVYIHDEKPLTVRPQMSVRLKVTETEDAAKGDTVTGAKKPAKVETGVIIQVPLFVKVGDTVAINPETGEYTERVKV</sequence>
<dbReference type="NCBIfam" id="NF001810">
    <property type="entry name" value="PRK00529.1"/>
    <property type="match status" value="1"/>
</dbReference>
<dbReference type="SUPFAM" id="SSF50104">
    <property type="entry name" value="Translation proteins SH3-like domain"/>
    <property type="match status" value="1"/>
</dbReference>
<dbReference type="InterPro" id="IPR013185">
    <property type="entry name" value="Transl_elong_KOW-like"/>
</dbReference>
<dbReference type="InterPro" id="IPR001059">
    <property type="entry name" value="Transl_elong_P/YeiP_cen"/>
</dbReference>
<dbReference type="Pfam" id="PF08207">
    <property type="entry name" value="EFP_N"/>
    <property type="match status" value="1"/>
</dbReference>
<dbReference type="PROSITE" id="PS01275">
    <property type="entry name" value="EFP"/>
    <property type="match status" value="1"/>
</dbReference>
<dbReference type="InterPro" id="IPR008991">
    <property type="entry name" value="Translation_prot_SH3-like_sf"/>
</dbReference>
<name>A0A1F7I928_9BACT</name>
<keyword evidence="4 7" id="KW-0963">Cytoplasm</keyword>
<dbReference type="InterPro" id="IPR012340">
    <property type="entry name" value="NA-bd_OB-fold"/>
</dbReference>
<dbReference type="NCBIfam" id="TIGR00038">
    <property type="entry name" value="efp"/>
    <property type="match status" value="1"/>
</dbReference>
<evidence type="ECO:0000256" key="9">
    <source>
        <dbReference type="RuleBase" id="RU004389"/>
    </source>
</evidence>
<dbReference type="UniPathway" id="UPA00345"/>
<evidence type="ECO:0000259" key="10">
    <source>
        <dbReference type="SMART" id="SM00841"/>
    </source>
</evidence>
<evidence type="ECO:0000256" key="3">
    <source>
        <dbReference type="ARBA" id="ARBA00009479"/>
    </source>
</evidence>
<dbReference type="PIRSF" id="PIRSF005901">
    <property type="entry name" value="EF-P"/>
    <property type="match status" value="1"/>
</dbReference>
<reference evidence="12 13" key="1">
    <citation type="journal article" date="2016" name="Nat. Commun.">
        <title>Thousands of microbial genomes shed light on interconnected biogeochemical processes in an aquifer system.</title>
        <authorList>
            <person name="Anantharaman K."/>
            <person name="Brown C.T."/>
            <person name="Hug L.A."/>
            <person name="Sharon I."/>
            <person name="Castelle C.J."/>
            <person name="Probst A.J."/>
            <person name="Thomas B.C."/>
            <person name="Singh A."/>
            <person name="Wilkins M.J."/>
            <person name="Karaoz U."/>
            <person name="Brodie E.L."/>
            <person name="Williams K.H."/>
            <person name="Hubbard S.S."/>
            <person name="Banfield J.F."/>
        </authorList>
    </citation>
    <scope>NUCLEOTIDE SEQUENCE [LARGE SCALE GENOMIC DNA]</scope>
</reference>
<organism evidence="12 13">
    <name type="scientific">Candidatus Roizmanbacteria bacterium RIFCSPLOWO2_01_FULL_37_12</name>
    <dbReference type="NCBI Taxonomy" id="1802056"/>
    <lineage>
        <taxon>Bacteria</taxon>
        <taxon>Candidatus Roizmaniibacteriota</taxon>
    </lineage>
</organism>
<dbReference type="SUPFAM" id="SSF50249">
    <property type="entry name" value="Nucleic acid-binding proteins"/>
    <property type="match status" value="2"/>
</dbReference>
<evidence type="ECO:0000313" key="13">
    <source>
        <dbReference type="Proteomes" id="UP000177698"/>
    </source>
</evidence>
<dbReference type="CDD" id="cd05794">
    <property type="entry name" value="S1_EF-P_repeat_2"/>
    <property type="match status" value="1"/>
</dbReference>
<keyword evidence="5 7" id="KW-0251">Elongation factor</keyword>
<evidence type="ECO:0000259" key="11">
    <source>
        <dbReference type="SMART" id="SM01185"/>
    </source>
</evidence>
<comment type="function">
    <text evidence="7">Involved in peptide bond synthesis. Stimulates efficient translation and peptide-bond synthesis on native or reconstituted 70S ribosomes in vitro. Probably functions indirectly by altering the affinity of the ribosome for aminoacyl-tRNA, thus increasing their reactivity as acceptors for peptidyl transferase.</text>
</comment>
<evidence type="ECO:0000256" key="2">
    <source>
        <dbReference type="ARBA" id="ARBA00004815"/>
    </source>
</evidence>
<dbReference type="InterPro" id="IPR020599">
    <property type="entry name" value="Transl_elong_fac_P/YeiP"/>
</dbReference>
<dbReference type="FunFam" id="2.40.50.140:FF:000009">
    <property type="entry name" value="Elongation factor P"/>
    <property type="match status" value="1"/>
</dbReference>
<accession>A0A1F7I928</accession>
<dbReference type="InterPro" id="IPR013852">
    <property type="entry name" value="Transl_elong_P/YeiP_CS"/>
</dbReference>
<dbReference type="FunFam" id="2.30.30.30:FF:000003">
    <property type="entry name" value="Elongation factor P"/>
    <property type="match status" value="1"/>
</dbReference>
<dbReference type="STRING" id="1802056.A2954_05220"/>
<dbReference type="GO" id="GO:0043043">
    <property type="term" value="P:peptide biosynthetic process"/>
    <property type="evidence" value="ECO:0007669"/>
    <property type="project" value="InterPro"/>
</dbReference>
<evidence type="ECO:0000313" key="12">
    <source>
        <dbReference type="EMBL" id="OGK39802.1"/>
    </source>
</evidence>
<feature type="domain" description="Elongation factor P C-terminal" evidence="10">
    <location>
        <begin position="130"/>
        <end position="185"/>
    </location>
</feature>
<dbReference type="AlphaFoldDB" id="A0A1F7I928"/>
<proteinExistence type="inferred from homology"/>
<comment type="subcellular location">
    <subcellularLocation>
        <location evidence="1 7">Cytoplasm</location>
    </subcellularLocation>
</comment>
<evidence type="ECO:0000256" key="1">
    <source>
        <dbReference type="ARBA" id="ARBA00004496"/>
    </source>
</evidence>